<feature type="binding site" evidence="10">
    <location>
        <position position="35"/>
    </location>
    <ligand>
        <name>NAD(+)</name>
        <dbReference type="ChEBI" id="CHEBI:57540"/>
    </ligand>
</feature>
<feature type="binding site" evidence="9">
    <location>
        <begin position="247"/>
        <end position="251"/>
    </location>
    <ligand>
        <name>substrate</name>
    </ligand>
</feature>
<evidence type="ECO:0000313" key="13">
    <source>
        <dbReference type="Proteomes" id="UP000019246"/>
    </source>
</evidence>
<evidence type="ECO:0000256" key="9">
    <source>
        <dbReference type="PIRSR" id="PIRSR500134-2"/>
    </source>
</evidence>
<dbReference type="OrthoDB" id="9803238at2"/>
<feature type="binding site" evidence="10">
    <location>
        <position position="261"/>
    </location>
    <ligand>
        <name>NAD(+)</name>
        <dbReference type="ChEBI" id="CHEBI:57540"/>
    </ligand>
</feature>
<feature type="binding site" evidence="9">
    <location>
        <position position="202"/>
    </location>
    <ligand>
        <name>substrate</name>
    </ligand>
</feature>
<dbReference type="InterPro" id="IPR017476">
    <property type="entry name" value="UDP-Glc/GDP-Man"/>
</dbReference>
<dbReference type="RefSeq" id="WP_036073018.1">
    <property type="nucleotide sequence ID" value="NZ_AOCG01000011.1"/>
</dbReference>
<evidence type="ECO:0000256" key="3">
    <source>
        <dbReference type="ARBA" id="ARBA00012954"/>
    </source>
</evidence>
<reference evidence="12 13" key="1">
    <citation type="journal article" date="2014" name="Int. J. Syst. Evol. Microbiol.">
        <title>Listeria floridensis sp. nov., Listeria aquatica sp. nov., Listeria cornellensis sp. nov., Listeria riparia sp. nov. and Listeria grandensis sp. nov., from agricultural and natural environments.</title>
        <authorList>
            <person name="den Bakker H.C."/>
            <person name="Warchocki S."/>
            <person name="Wright E.M."/>
            <person name="Allred A.F."/>
            <person name="Ahlstrom C."/>
            <person name="Manuel C.S."/>
            <person name="Stasiewicz M.J."/>
            <person name="Burrell A."/>
            <person name="Roof S."/>
            <person name="Strawn L."/>
            <person name="Fortes E.D."/>
            <person name="Nightingale K.K."/>
            <person name="Kephart D."/>
            <person name="Wiedmann M."/>
        </authorList>
    </citation>
    <scope>NUCLEOTIDE SEQUENCE [LARGE SCALE GENOMIC DNA]</scope>
    <source>
        <strain evidence="12 13">FSL S10-1188</strain>
    </source>
</reference>
<dbReference type="STRING" id="1265818.MAQA_09871"/>
<sequence>MNISIVGTGYVGLVTGVGLAEIGHHVTCIDIDEEKIRKLKRGISPIYEPGIESLILKNISEERLDFTASFAEGARFADVVYLAVGTPTGIDGQIDMTYFNKAASEIAEAIIHPTVVVIKSTVPVGTNASLQKLMDEKAKHKVSVVSNPEFLREGMALRDLFEGDRIVIGAENEESIQIMERINSPFNIPVVATSSKSAELIKYASNAFLATKISFINEIANLCDRVGADIQEVSFGMGLDKRIGSQFLQAGIGYGGSCFPKDTLGLLQIAKESDMDFPLLQEVIQTNSRQQKILVKKLLAKLDTVKGKKIAILGIAFKPNTDDVREAPALKIMGELSNQGAIIYAYDPVVKKHSSALPQNIRVVDTIEDALNQADAALIVTEWEEIKALQAKEFKKWMKHPVVFDGRNCFDPDEMLRLEVNYQSIGRGGEQKVLILK</sequence>
<comment type="catalytic activity">
    <reaction evidence="6 7">
        <text>UDP-alpha-D-glucose + 2 NAD(+) + H2O = UDP-alpha-D-glucuronate + 2 NADH + 3 H(+)</text>
        <dbReference type="Rhea" id="RHEA:23596"/>
        <dbReference type="ChEBI" id="CHEBI:15377"/>
        <dbReference type="ChEBI" id="CHEBI:15378"/>
        <dbReference type="ChEBI" id="CHEBI:57540"/>
        <dbReference type="ChEBI" id="CHEBI:57945"/>
        <dbReference type="ChEBI" id="CHEBI:58052"/>
        <dbReference type="ChEBI" id="CHEBI:58885"/>
        <dbReference type="EC" id="1.1.1.22"/>
    </reaction>
</comment>
<dbReference type="Pfam" id="PF03720">
    <property type="entry name" value="UDPG_MGDP_dh_C"/>
    <property type="match status" value="1"/>
</dbReference>
<dbReference type="GO" id="GO:0006065">
    <property type="term" value="P:UDP-glucuronate biosynthetic process"/>
    <property type="evidence" value="ECO:0007669"/>
    <property type="project" value="UniProtKB-UniPathway"/>
</dbReference>
<dbReference type="Proteomes" id="UP000019246">
    <property type="component" value="Unassembled WGS sequence"/>
</dbReference>
<dbReference type="NCBIfam" id="TIGR03026">
    <property type="entry name" value="NDP-sugDHase"/>
    <property type="match status" value="1"/>
</dbReference>
<evidence type="ECO:0000313" key="12">
    <source>
        <dbReference type="EMBL" id="EUJ18062.1"/>
    </source>
</evidence>
<evidence type="ECO:0000256" key="7">
    <source>
        <dbReference type="PIRNR" id="PIRNR000124"/>
    </source>
</evidence>
<dbReference type="PIRSF" id="PIRSF000124">
    <property type="entry name" value="UDPglc_GDPman_dh"/>
    <property type="match status" value="1"/>
</dbReference>
<dbReference type="GO" id="GO:0003979">
    <property type="term" value="F:UDP-glucose 6-dehydrogenase activity"/>
    <property type="evidence" value="ECO:0007669"/>
    <property type="project" value="UniProtKB-EC"/>
</dbReference>
<dbReference type="EMBL" id="AOCG01000011">
    <property type="protein sequence ID" value="EUJ18062.1"/>
    <property type="molecule type" value="Genomic_DNA"/>
</dbReference>
<name>W7AWM0_9LIST</name>
<dbReference type="PANTHER" id="PTHR43750:SF4">
    <property type="entry name" value="UDP-GLUCOSE 6-DEHYDROGENASE YWQF"/>
    <property type="match status" value="1"/>
</dbReference>
<dbReference type="InterPro" id="IPR028357">
    <property type="entry name" value="UDPglc_DH_bac"/>
</dbReference>
<keyword evidence="5 7" id="KW-0520">NAD</keyword>
<feature type="domain" description="UDP-glucose/GDP-mannose dehydrogenase C-terminal" evidence="11">
    <location>
        <begin position="311"/>
        <end position="412"/>
    </location>
</feature>
<feature type="binding site" evidence="9">
    <location>
        <position position="255"/>
    </location>
    <ligand>
        <name>substrate</name>
    </ligand>
</feature>
<dbReference type="InterPro" id="IPR008927">
    <property type="entry name" value="6-PGluconate_DH-like_C_sf"/>
</dbReference>
<dbReference type="GO" id="GO:0000271">
    <property type="term" value="P:polysaccharide biosynthetic process"/>
    <property type="evidence" value="ECO:0007669"/>
    <property type="project" value="InterPro"/>
</dbReference>
<dbReference type="PATRIC" id="fig|1265818.5.peg.1986"/>
<dbReference type="Pfam" id="PF00984">
    <property type="entry name" value="UDPG_MGDP_dh"/>
    <property type="match status" value="1"/>
</dbReference>
<dbReference type="PIRSF" id="PIRSF500134">
    <property type="entry name" value="UDPglc_DH_bac"/>
    <property type="match status" value="1"/>
</dbReference>
<feature type="binding site" evidence="10">
    <location>
        <position position="325"/>
    </location>
    <ligand>
        <name>NAD(+)</name>
        <dbReference type="ChEBI" id="CHEBI:57540"/>
    </ligand>
</feature>
<evidence type="ECO:0000256" key="10">
    <source>
        <dbReference type="PIRSR" id="PIRSR500134-3"/>
    </source>
</evidence>
<dbReference type="SMART" id="SM00984">
    <property type="entry name" value="UDPG_MGDP_dh_C"/>
    <property type="match status" value="1"/>
</dbReference>
<dbReference type="InterPro" id="IPR036291">
    <property type="entry name" value="NAD(P)-bd_dom_sf"/>
</dbReference>
<feature type="binding site" evidence="10">
    <location>
        <position position="30"/>
    </location>
    <ligand>
        <name>NAD(+)</name>
        <dbReference type="ChEBI" id="CHEBI:57540"/>
    </ligand>
</feature>
<feature type="binding site" evidence="9">
    <location>
        <position position="318"/>
    </location>
    <ligand>
        <name>substrate</name>
    </ligand>
</feature>
<dbReference type="AlphaFoldDB" id="W7AWM0"/>
<evidence type="ECO:0000256" key="6">
    <source>
        <dbReference type="ARBA" id="ARBA00047473"/>
    </source>
</evidence>
<comment type="pathway">
    <text evidence="1">Nucleotide-sugar biosynthesis; UDP-alpha-D-glucuronate biosynthesis; UDP-alpha-D-glucuronate from UDP-alpha-D-glucose: step 1/1.</text>
</comment>
<evidence type="ECO:0000256" key="8">
    <source>
        <dbReference type="PIRSR" id="PIRSR500134-1"/>
    </source>
</evidence>
<keyword evidence="13" id="KW-1185">Reference proteome</keyword>
<evidence type="ECO:0000256" key="5">
    <source>
        <dbReference type="ARBA" id="ARBA00023027"/>
    </source>
</evidence>
<comment type="caution">
    <text evidence="12">The sequence shown here is derived from an EMBL/GenBank/DDBJ whole genome shotgun (WGS) entry which is preliminary data.</text>
</comment>
<proteinExistence type="inferred from homology"/>
<dbReference type="InterPro" id="IPR014027">
    <property type="entry name" value="UDP-Glc/GDP-Man_DH_C"/>
</dbReference>
<dbReference type="Gene3D" id="1.20.5.100">
    <property type="entry name" value="Cytochrome c1, transmembrane anchor, C-terminal"/>
    <property type="match status" value="1"/>
</dbReference>
<dbReference type="Pfam" id="PF03721">
    <property type="entry name" value="UDPG_MGDP_dh_N"/>
    <property type="match status" value="1"/>
</dbReference>
<gene>
    <name evidence="12" type="ORF">MAQA_09871</name>
</gene>
<feature type="active site" description="Nucleophile" evidence="8">
    <location>
        <position position="258"/>
    </location>
</feature>
<organism evidence="12 13">
    <name type="scientific">Listeria aquatica FSL S10-1188</name>
    <dbReference type="NCBI Taxonomy" id="1265818"/>
    <lineage>
        <taxon>Bacteria</taxon>
        <taxon>Bacillati</taxon>
        <taxon>Bacillota</taxon>
        <taxon>Bacilli</taxon>
        <taxon>Bacillales</taxon>
        <taxon>Listeriaceae</taxon>
        <taxon>Listeria</taxon>
    </lineage>
</organism>
<evidence type="ECO:0000259" key="11">
    <source>
        <dbReference type="SMART" id="SM00984"/>
    </source>
</evidence>
<dbReference type="InterPro" id="IPR001732">
    <property type="entry name" value="UDP-Glc/GDP-Man_DH_N"/>
</dbReference>
<dbReference type="PANTHER" id="PTHR43750">
    <property type="entry name" value="UDP-GLUCOSE 6-DEHYDROGENASE TUAD"/>
    <property type="match status" value="1"/>
</dbReference>
<dbReference type="Gene3D" id="3.40.50.720">
    <property type="entry name" value="NAD(P)-binding Rossmann-like Domain"/>
    <property type="match status" value="2"/>
</dbReference>
<dbReference type="SUPFAM" id="SSF48179">
    <property type="entry name" value="6-phosphogluconate dehydrogenase C-terminal domain-like"/>
    <property type="match status" value="1"/>
</dbReference>
<feature type="binding site" evidence="10">
    <location>
        <position position="121"/>
    </location>
    <ligand>
        <name>NAD(+)</name>
        <dbReference type="ChEBI" id="CHEBI:57540"/>
    </ligand>
</feature>
<feature type="binding site" evidence="10">
    <location>
        <position position="86"/>
    </location>
    <ligand>
        <name>NAD(+)</name>
        <dbReference type="ChEBI" id="CHEBI:57540"/>
    </ligand>
</feature>
<accession>W7AWM0</accession>
<dbReference type="GO" id="GO:0051287">
    <property type="term" value="F:NAD binding"/>
    <property type="evidence" value="ECO:0007669"/>
    <property type="project" value="InterPro"/>
</dbReference>
<protein>
    <recommendedName>
        <fullName evidence="3 7">UDP-glucose 6-dehydrogenase</fullName>
        <ecNumber evidence="3 7">1.1.1.22</ecNumber>
    </recommendedName>
</protein>
<dbReference type="UniPathway" id="UPA00038">
    <property type="reaction ID" value="UER00491"/>
</dbReference>
<evidence type="ECO:0000256" key="2">
    <source>
        <dbReference type="ARBA" id="ARBA00006601"/>
    </source>
</evidence>
<feature type="binding site" evidence="10">
    <location>
        <position position="153"/>
    </location>
    <ligand>
        <name>NAD(+)</name>
        <dbReference type="ChEBI" id="CHEBI:57540"/>
    </ligand>
</feature>
<evidence type="ECO:0000256" key="4">
    <source>
        <dbReference type="ARBA" id="ARBA00023002"/>
    </source>
</evidence>
<keyword evidence="4 7" id="KW-0560">Oxidoreductase</keyword>
<dbReference type="SUPFAM" id="SSF51735">
    <property type="entry name" value="NAD(P)-binding Rossmann-fold domains"/>
    <property type="match status" value="1"/>
</dbReference>
<dbReference type="InterPro" id="IPR036220">
    <property type="entry name" value="UDP-Glc/GDP-Man_DH_C_sf"/>
</dbReference>
<evidence type="ECO:0000256" key="1">
    <source>
        <dbReference type="ARBA" id="ARBA00004701"/>
    </source>
</evidence>
<dbReference type="EC" id="1.1.1.22" evidence="3 7"/>
<dbReference type="InterPro" id="IPR014026">
    <property type="entry name" value="UDP-Glc/GDP-Man_DH_dimer"/>
</dbReference>
<feature type="binding site" evidence="9">
    <location>
        <begin position="150"/>
        <end position="153"/>
    </location>
    <ligand>
        <name>substrate</name>
    </ligand>
</feature>
<dbReference type="SUPFAM" id="SSF52413">
    <property type="entry name" value="UDP-glucose/GDP-mannose dehydrogenase C-terminal domain"/>
    <property type="match status" value="1"/>
</dbReference>
<comment type="similarity">
    <text evidence="2 7">Belongs to the UDP-glucose/GDP-mannose dehydrogenase family.</text>
</comment>